<name>Q572E2_PHYIN</name>
<keyword evidence="1" id="KW-0472">Membrane</keyword>
<accession>Q572E2</accession>
<organism evidence="3">
    <name type="scientific">Phytophthora infestans</name>
    <name type="common">Potato late blight agent</name>
    <name type="synonym">Botrytis infestans</name>
    <dbReference type="NCBI Taxonomy" id="4787"/>
    <lineage>
        <taxon>Eukaryota</taxon>
        <taxon>Sar</taxon>
        <taxon>Stramenopiles</taxon>
        <taxon>Oomycota</taxon>
        <taxon>Peronosporomycetes</taxon>
        <taxon>Peronosporales</taxon>
        <taxon>Peronosporaceae</taxon>
        <taxon>Phytophthora</taxon>
    </lineage>
</organism>
<evidence type="ECO:0000256" key="1">
    <source>
        <dbReference type="SAM" id="Phobius"/>
    </source>
</evidence>
<dbReference type="InterPro" id="IPR029526">
    <property type="entry name" value="PGBD"/>
</dbReference>
<dbReference type="PANTHER" id="PTHR46599">
    <property type="entry name" value="PIGGYBAC TRANSPOSABLE ELEMENT-DERIVED PROTEIN 4"/>
    <property type="match status" value="1"/>
</dbReference>
<dbReference type="AlphaFoldDB" id="Q572E2"/>
<keyword evidence="1" id="KW-0812">Transmembrane</keyword>
<dbReference type="PANTHER" id="PTHR46599:SF3">
    <property type="entry name" value="PIGGYBAC TRANSPOSABLE ELEMENT-DERIVED PROTEIN 4"/>
    <property type="match status" value="1"/>
</dbReference>
<feature type="domain" description="PiggyBac transposable element-derived protein" evidence="2">
    <location>
        <begin position="6"/>
        <end position="133"/>
    </location>
</feature>
<gene>
    <name evidence="3" type="ORF">PI49.0440</name>
</gene>
<evidence type="ECO:0000259" key="2">
    <source>
        <dbReference type="Pfam" id="PF13843"/>
    </source>
</evidence>
<dbReference type="Pfam" id="PF13843">
    <property type="entry name" value="DDE_Tnp_1_7"/>
    <property type="match status" value="1"/>
</dbReference>
<protein>
    <recommendedName>
        <fullName evidence="2">PiggyBac transposable element-derived protein domain-containing protein</fullName>
    </recommendedName>
</protein>
<proteinExistence type="predicted"/>
<reference evidence="3" key="1">
    <citation type="journal article" date="2005" name="Proc. Natl. Acad. Sci. U.S.A.">
        <title>An ancestral oomycete locus contains late blight avirulence gene Avr3a, encoding a protein that is recognized in the host cytoplasm.</title>
        <authorList>
            <person name="Armstrong M.R."/>
            <person name="Whisson S.C."/>
            <person name="Pritchard L."/>
            <person name="Bos J.I.B."/>
            <person name="Venter E."/>
            <person name="Avrova A.O."/>
            <person name="Rehmany A.P."/>
            <person name="Bohme U."/>
            <person name="Brooks K."/>
            <person name="Cherevach I."/>
            <person name="Hamlin N."/>
            <person name="White B."/>
            <person name="Fraser A."/>
            <person name="Lord A."/>
            <person name="Quail M.A."/>
            <person name="Churcher C."/>
            <person name="Hall N."/>
            <person name="Berriman M."/>
            <person name="Kamoun S."/>
            <person name="Beyon J.L."/>
            <person name="Birch P.R.J."/>
        </authorList>
    </citation>
    <scope>NUCLEOTIDE SEQUENCE</scope>
</reference>
<evidence type="ECO:0000313" key="3">
    <source>
        <dbReference type="EMBL" id="CAI72336.1"/>
    </source>
</evidence>
<dbReference type="VEuPathDB" id="FungiDB:PITG_19508"/>
<sequence>MSSLTRFEMYAGKRNAGERGDTSFDHKTGAAAVVRNMKMVLESKQRHPWHLVVVDRSFSLVLLAIELLSMGVYVVGTIMSDRLGFDIQVREHRKTRHVAIQRGSFLFSRSTAVLSMVAFHWWDCKPVNYLCTGSAMTISSIQRNVKRVDPMSGRRQ</sequence>
<dbReference type="EMBL" id="AJ893357">
    <property type="protein sequence ID" value="CAI72336.1"/>
    <property type="molecule type" value="Genomic_DNA"/>
</dbReference>
<keyword evidence="1" id="KW-1133">Transmembrane helix</keyword>
<feature type="transmembrane region" description="Helical" evidence="1">
    <location>
        <begin position="58"/>
        <end position="78"/>
    </location>
</feature>